<dbReference type="SUPFAM" id="SSF56784">
    <property type="entry name" value="HAD-like"/>
    <property type="match status" value="1"/>
</dbReference>
<dbReference type="EMBL" id="AUZX01007105">
    <property type="protein sequence ID" value="EQD60789.1"/>
    <property type="molecule type" value="Genomic_DNA"/>
</dbReference>
<reference evidence="1" key="1">
    <citation type="submission" date="2013-08" db="EMBL/GenBank/DDBJ databases">
        <authorList>
            <person name="Mendez C."/>
            <person name="Richter M."/>
            <person name="Ferrer M."/>
            <person name="Sanchez J."/>
        </authorList>
    </citation>
    <scope>NUCLEOTIDE SEQUENCE</scope>
</reference>
<dbReference type="InterPro" id="IPR036412">
    <property type="entry name" value="HAD-like_sf"/>
</dbReference>
<accession>T1C677</accession>
<sequence>MIKKLILDIDGTITNMDFTIEPETLLALRRVQKSGISIDLCSGNVLPVMIGIRNIIGIHGYLVAENS</sequence>
<evidence type="ECO:0000313" key="1">
    <source>
        <dbReference type="EMBL" id="EQD60789.1"/>
    </source>
</evidence>
<proteinExistence type="predicted"/>
<dbReference type="InterPro" id="IPR023214">
    <property type="entry name" value="HAD_sf"/>
</dbReference>
<name>T1C677_9ZZZZ</name>
<gene>
    <name evidence="1" type="ORF">B1A_09981</name>
</gene>
<comment type="caution">
    <text evidence="1">The sequence shown here is derived from an EMBL/GenBank/DDBJ whole genome shotgun (WGS) entry which is preliminary data.</text>
</comment>
<organism evidence="1">
    <name type="scientific">mine drainage metagenome</name>
    <dbReference type="NCBI Taxonomy" id="410659"/>
    <lineage>
        <taxon>unclassified sequences</taxon>
        <taxon>metagenomes</taxon>
        <taxon>ecological metagenomes</taxon>
    </lineage>
</organism>
<feature type="non-terminal residue" evidence="1">
    <location>
        <position position="67"/>
    </location>
</feature>
<protein>
    <submittedName>
        <fullName evidence="1">Phosphoglycolate phosphatase</fullName>
    </submittedName>
</protein>
<dbReference type="Pfam" id="PF08282">
    <property type="entry name" value="Hydrolase_3"/>
    <property type="match status" value="1"/>
</dbReference>
<dbReference type="AlphaFoldDB" id="T1C677"/>
<dbReference type="Gene3D" id="3.40.50.1000">
    <property type="entry name" value="HAD superfamily/HAD-like"/>
    <property type="match status" value="1"/>
</dbReference>
<reference evidence="1" key="2">
    <citation type="journal article" date="2014" name="ISME J.">
        <title>Microbial stratification in low pH oxic and suboxic macroscopic growths along an acid mine drainage.</title>
        <authorList>
            <person name="Mendez-Garcia C."/>
            <person name="Mesa V."/>
            <person name="Sprenger R.R."/>
            <person name="Richter M."/>
            <person name="Diez M.S."/>
            <person name="Solano J."/>
            <person name="Bargiela R."/>
            <person name="Golyshina O.V."/>
            <person name="Manteca A."/>
            <person name="Ramos J.L."/>
            <person name="Gallego J.R."/>
            <person name="Llorente I."/>
            <person name="Martins Dos Santos V.A."/>
            <person name="Jensen O.N."/>
            <person name="Pelaez A.I."/>
            <person name="Sanchez J."/>
            <person name="Ferrer M."/>
        </authorList>
    </citation>
    <scope>NUCLEOTIDE SEQUENCE</scope>
</reference>